<evidence type="ECO:0000256" key="3">
    <source>
        <dbReference type="ARBA" id="ARBA00004629"/>
    </source>
</evidence>
<gene>
    <name evidence="20" type="ORF">CANTEDRAFT_135429</name>
</gene>
<dbReference type="STRING" id="590646.G3BAY1"/>
<dbReference type="HOGENOM" id="CLU_133356_0_0_1"/>
<comment type="subcellular location">
    <subcellularLocation>
        <location evidence="3">Chromosome</location>
        <location evidence="3">Centromere</location>
        <location evidence="3">Kinetochore</location>
    </subcellularLocation>
    <subcellularLocation>
        <location evidence="2">Cytoplasm</location>
        <location evidence="2">Cytoskeleton</location>
        <location evidence="2">Spindle</location>
    </subcellularLocation>
    <subcellularLocation>
        <location evidence="1">Nucleus</location>
    </subcellularLocation>
</comment>
<dbReference type="AlphaFoldDB" id="G3BAY1"/>
<evidence type="ECO:0000256" key="10">
    <source>
        <dbReference type="ARBA" id="ARBA00022829"/>
    </source>
</evidence>
<dbReference type="GeneID" id="18249877"/>
<accession>G3BAY1</accession>
<evidence type="ECO:0000256" key="14">
    <source>
        <dbReference type="ARBA" id="ARBA00023242"/>
    </source>
</evidence>
<evidence type="ECO:0000256" key="9">
    <source>
        <dbReference type="ARBA" id="ARBA00022776"/>
    </source>
</evidence>
<dbReference type="GO" id="GO:0005874">
    <property type="term" value="C:microtubule"/>
    <property type="evidence" value="ECO:0007669"/>
    <property type="project" value="UniProtKB-KW"/>
</dbReference>
<keyword evidence="13" id="KW-0206">Cytoskeleton</keyword>
<evidence type="ECO:0000256" key="15">
    <source>
        <dbReference type="ARBA" id="ARBA00023306"/>
    </source>
</evidence>
<dbReference type="RefSeq" id="XP_006687650.1">
    <property type="nucleotide sequence ID" value="XM_006687587.1"/>
</dbReference>
<keyword evidence="5" id="KW-0158">Chromosome</keyword>
<reference evidence="20 21" key="1">
    <citation type="journal article" date="2011" name="Proc. Natl. Acad. Sci. U.S.A.">
        <title>Comparative genomics of xylose-fermenting fungi for enhanced biofuel production.</title>
        <authorList>
            <person name="Wohlbach D.J."/>
            <person name="Kuo A."/>
            <person name="Sato T.K."/>
            <person name="Potts K.M."/>
            <person name="Salamov A.A."/>
            <person name="LaButti K.M."/>
            <person name="Sun H."/>
            <person name="Clum A."/>
            <person name="Pangilinan J.L."/>
            <person name="Lindquist E.A."/>
            <person name="Lucas S."/>
            <person name="Lapidus A."/>
            <person name="Jin M."/>
            <person name="Gunawan C."/>
            <person name="Balan V."/>
            <person name="Dale B.E."/>
            <person name="Jeffries T.W."/>
            <person name="Zinkel R."/>
            <person name="Barry K.W."/>
            <person name="Grigoriev I.V."/>
            <person name="Gasch A.P."/>
        </authorList>
    </citation>
    <scope>NUCLEOTIDE SEQUENCE [LARGE SCALE GENOMIC DNA]</scope>
    <source>
        <strain evidence="21">ATCC 10573 / BCRC 21748 / CBS 615 / JCM 9827 / NBRC 10315 / NRRL Y-1498 / VKM Y-70</strain>
    </source>
</reference>
<keyword evidence="21" id="KW-1185">Reference proteome</keyword>
<dbReference type="eggNOG" id="ENOG502SCC0">
    <property type="taxonomic scope" value="Eukaryota"/>
</dbReference>
<dbReference type="GO" id="GO:0051301">
    <property type="term" value="P:cell division"/>
    <property type="evidence" value="ECO:0007669"/>
    <property type="project" value="UniProtKB-KW"/>
</dbReference>
<evidence type="ECO:0000256" key="6">
    <source>
        <dbReference type="ARBA" id="ARBA00022490"/>
    </source>
</evidence>
<dbReference type="Proteomes" id="UP000000707">
    <property type="component" value="Unassembled WGS sequence"/>
</dbReference>
<dbReference type="GO" id="GO:0072686">
    <property type="term" value="C:mitotic spindle"/>
    <property type="evidence" value="ECO:0007669"/>
    <property type="project" value="InterPro"/>
</dbReference>
<organism evidence="21">
    <name type="scientific">Candida tenuis (strain ATCC 10573 / BCRC 21748 / CBS 615 / JCM 9827 / NBRC 10315 / NRRL Y-1498 / VKM Y-70)</name>
    <name type="common">Yeast</name>
    <name type="synonym">Yamadazyma tenuis</name>
    <dbReference type="NCBI Taxonomy" id="590646"/>
    <lineage>
        <taxon>Eukaryota</taxon>
        <taxon>Fungi</taxon>
        <taxon>Dikarya</taxon>
        <taxon>Ascomycota</taxon>
        <taxon>Saccharomycotina</taxon>
        <taxon>Pichiomycetes</taxon>
        <taxon>Debaryomycetaceae</taxon>
        <taxon>Yamadazyma</taxon>
    </lineage>
</organism>
<keyword evidence="7" id="KW-0132">Cell division</keyword>
<proteinExistence type="inferred from homology"/>
<dbReference type="EMBL" id="GL996527">
    <property type="protein sequence ID" value="EGV61480.1"/>
    <property type="molecule type" value="Genomic_DNA"/>
</dbReference>
<keyword evidence="12 19" id="KW-0175">Coiled coil</keyword>
<evidence type="ECO:0000256" key="5">
    <source>
        <dbReference type="ARBA" id="ARBA00022454"/>
    </source>
</evidence>
<evidence type="ECO:0000256" key="11">
    <source>
        <dbReference type="ARBA" id="ARBA00022838"/>
    </source>
</evidence>
<keyword evidence="6" id="KW-0963">Cytoplasm</keyword>
<comment type="similarity">
    <text evidence="4">Belongs to the DASH complex DUO1 family.</text>
</comment>
<keyword evidence="15" id="KW-0131">Cell cycle</keyword>
<sequence length="116" mass="13448">MSKQVALERELAQLTQINSVVGKLVSTIQTANSDIHKVHGSINNTNELLFKWVQILSQTTYTKDIISNSNWNGEDIDLDKKLTEEAELKRQLNELERENEQLADRLEQDDTKRRRI</sequence>
<protein>
    <recommendedName>
        <fullName evidence="17">DASH complex subunit DUO1</fullName>
    </recommendedName>
    <alternativeName>
        <fullName evidence="18">Outer kinetochore protein DUO1</fullName>
    </alternativeName>
</protein>
<dbReference type="PANTHER" id="PTHR28216">
    <property type="entry name" value="DASH COMPLEX SUBUNIT DUO1"/>
    <property type="match status" value="1"/>
</dbReference>
<evidence type="ECO:0000256" key="7">
    <source>
        <dbReference type="ARBA" id="ARBA00022618"/>
    </source>
</evidence>
<dbReference type="InterPro" id="IPR013960">
    <property type="entry name" value="DASH_Duo1"/>
</dbReference>
<evidence type="ECO:0000313" key="20">
    <source>
        <dbReference type="EMBL" id="EGV61480.1"/>
    </source>
</evidence>
<keyword evidence="9" id="KW-0498">Mitosis</keyword>
<dbReference type="Pfam" id="PF08651">
    <property type="entry name" value="DASH_Duo1"/>
    <property type="match status" value="1"/>
</dbReference>
<keyword evidence="11" id="KW-0995">Kinetochore</keyword>
<dbReference type="GO" id="GO:0042729">
    <property type="term" value="C:DASH complex"/>
    <property type="evidence" value="ECO:0007669"/>
    <property type="project" value="InterPro"/>
</dbReference>
<keyword evidence="10" id="KW-0159">Chromosome partition</keyword>
<feature type="coiled-coil region" evidence="19">
    <location>
        <begin position="78"/>
        <end position="112"/>
    </location>
</feature>
<dbReference type="PANTHER" id="PTHR28216:SF1">
    <property type="entry name" value="DASH COMPLEX SUBUNIT DUO1"/>
    <property type="match status" value="1"/>
</dbReference>
<evidence type="ECO:0000256" key="8">
    <source>
        <dbReference type="ARBA" id="ARBA00022701"/>
    </source>
</evidence>
<evidence type="ECO:0000256" key="19">
    <source>
        <dbReference type="SAM" id="Coils"/>
    </source>
</evidence>
<evidence type="ECO:0000256" key="17">
    <source>
        <dbReference type="ARBA" id="ARBA00044152"/>
    </source>
</evidence>
<dbReference type="OrthoDB" id="5599235at2759"/>
<dbReference type="GO" id="GO:0007059">
    <property type="term" value="P:chromosome segregation"/>
    <property type="evidence" value="ECO:0007669"/>
    <property type="project" value="UniProtKB-KW"/>
</dbReference>
<evidence type="ECO:0000256" key="4">
    <source>
        <dbReference type="ARBA" id="ARBA00005366"/>
    </source>
</evidence>
<evidence type="ECO:0000256" key="1">
    <source>
        <dbReference type="ARBA" id="ARBA00004123"/>
    </source>
</evidence>
<evidence type="ECO:0000256" key="16">
    <source>
        <dbReference type="ARBA" id="ARBA00023328"/>
    </source>
</evidence>
<name>G3BAY1_CANTC</name>
<evidence type="ECO:0000313" key="21">
    <source>
        <dbReference type="Proteomes" id="UP000000707"/>
    </source>
</evidence>
<keyword evidence="14" id="KW-0539">Nucleus</keyword>
<evidence type="ECO:0000256" key="18">
    <source>
        <dbReference type="ARBA" id="ARBA00044358"/>
    </source>
</evidence>
<evidence type="ECO:0000256" key="2">
    <source>
        <dbReference type="ARBA" id="ARBA00004186"/>
    </source>
</evidence>
<evidence type="ECO:0000256" key="13">
    <source>
        <dbReference type="ARBA" id="ARBA00023212"/>
    </source>
</evidence>
<keyword evidence="16" id="KW-0137">Centromere</keyword>
<dbReference type="GO" id="GO:0000278">
    <property type="term" value="P:mitotic cell cycle"/>
    <property type="evidence" value="ECO:0007669"/>
    <property type="project" value="InterPro"/>
</dbReference>
<dbReference type="KEGG" id="cten:18249877"/>
<evidence type="ECO:0000256" key="12">
    <source>
        <dbReference type="ARBA" id="ARBA00023054"/>
    </source>
</evidence>
<keyword evidence="8" id="KW-0493">Microtubule</keyword>